<protein>
    <recommendedName>
        <fullName evidence="2">C2H2-type domain-containing protein</fullName>
    </recommendedName>
</protein>
<dbReference type="EnsemblMetazoa" id="ENSAATROPT010892">
    <property type="protein sequence ID" value="ENSAATROPP009829"/>
    <property type="gene ID" value="ENSAATROPG008865"/>
</dbReference>
<reference evidence="3" key="1">
    <citation type="submission" date="2024-04" db="UniProtKB">
        <authorList>
            <consortium name="EnsemblMetazoa"/>
        </authorList>
    </citation>
    <scope>IDENTIFICATION</scope>
    <source>
        <strain evidence="3">EBRO</strain>
    </source>
</reference>
<feature type="region of interest" description="Disordered" evidence="1">
    <location>
        <begin position="669"/>
        <end position="770"/>
    </location>
</feature>
<keyword evidence="4" id="KW-1185">Reference proteome</keyword>
<evidence type="ECO:0000259" key="2">
    <source>
        <dbReference type="PROSITE" id="PS00028"/>
    </source>
</evidence>
<feature type="compositionally biased region" description="Low complexity" evidence="1">
    <location>
        <begin position="679"/>
        <end position="723"/>
    </location>
</feature>
<dbReference type="AlphaFoldDB" id="A0AAG5DG15"/>
<feature type="region of interest" description="Disordered" evidence="1">
    <location>
        <begin position="804"/>
        <end position="854"/>
    </location>
</feature>
<dbReference type="InterPro" id="IPR013087">
    <property type="entry name" value="Znf_C2H2_type"/>
</dbReference>
<evidence type="ECO:0000313" key="3">
    <source>
        <dbReference type="EnsemblMetazoa" id="ENSAATROPP009829"/>
    </source>
</evidence>
<feature type="region of interest" description="Disordered" evidence="1">
    <location>
        <begin position="283"/>
        <end position="303"/>
    </location>
</feature>
<evidence type="ECO:0000313" key="4">
    <source>
        <dbReference type="Proteomes" id="UP000075880"/>
    </source>
</evidence>
<accession>A0AAG5DG15</accession>
<feature type="compositionally biased region" description="Polar residues" evidence="1">
    <location>
        <begin position="843"/>
        <end position="854"/>
    </location>
</feature>
<evidence type="ECO:0000256" key="1">
    <source>
        <dbReference type="SAM" id="MobiDB-lite"/>
    </source>
</evidence>
<feature type="compositionally biased region" description="Basic and acidic residues" evidence="1">
    <location>
        <begin position="730"/>
        <end position="740"/>
    </location>
</feature>
<dbReference type="PROSITE" id="PS00028">
    <property type="entry name" value="ZINC_FINGER_C2H2_1"/>
    <property type="match status" value="1"/>
</dbReference>
<organism evidence="3 4">
    <name type="scientific">Anopheles atroparvus</name>
    <name type="common">European mosquito</name>
    <dbReference type="NCBI Taxonomy" id="41427"/>
    <lineage>
        <taxon>Eukaryota</taxon>
        <taxon>Metazoa</taxon>
        <taxon>Ecdysozoa</taxon>
        <taxon>Arthropoda</taxon>
        <taxon>Hexapoda</taxon>
        <taxon>Insecta</taxon>
        <taxon>Pterygota</taxon>
        <taxon>Neoptera</taxon>
        <taxon>Endopterygota</taxon>
        <taxon>Diptera</taxon>
        <taxon>Nematocera</taxon>
        <taxon>Culicoidea</taxon>
        <taxon>Culicidae</taxon>
        <taxon>Anophelinae</taxon>
        <taxon>Anopheles</taxon>
    </lineage>
</organism>
<name>A0AAG5DG15_ANOAO</name>
<feature type="compositionally biased region" description="Basic and acidic residues" evidence="1">
    <location>
        <begin position="283"/>
        <end position="300"/>
    </location>
</feature>
<dbReference type="Proteomes" id="UP000075880">
    <property type="component" value="Unassembled WGS sequence"/>
</dbReference>
<sequence length="854" mass="93067">MNNEDEPPQLENCYIKLTKLKNIRSTMNNFPITATVDDGGVVDLANIISDSCSGRSKANDFAPTTTTAAAIGTGGINGRGGAGCGYTMVNPNGGNDANSNTMFNGNSSIINSSVSNTSNHGSSFGVFDDDFYENVSSNVNINLCCYLDGKLQTTLTNTLSPTGVASPTEPALRSIVVKSPVATDSKIYEATNLPALGVMFPTLLTFEQYGTDSLAGQAALSTSAVKTKKPITKNSWKWKWDFVKKYKYVNENGRIVKKIKQPTLGLRDLSKLDMWTQLTMRTKHEEIHRRSSPDDAHDQPQGETDALLRKNKQAMVDQLNQILDARLLPQIDLEQNDQRIIKVEQVDEQSLAEITEQTLSKHSELTSLGLETKRITPENVAPAFLVSLANGRRTDDCVSSSNMISETDFLQGLKLMQLVRHNNLLPVVLSGEWARPRCYICYGCGDKFNSLKQVEEHRIFRHPHVYSMFYEIVGRELIEKRLYKHFFIPLTALAAHRLHYLRLAEAEPDTERFDPTTDGTFGLNIEIKNEDSSSNEATSVSTTTSAALASSSRSSISSSSITTLATLMDASGDCVTSLTRYPPTLAEDEGDSRTVVCSKCQKECQNMLILYAHMLHCSNDYVWLQAKKRMKYRRARRRRGGNRNTSSAVAGFSCAASLLATVRKAQQQHLQNSVEKSETASTTSTSSSKEGGASLSRDVTNSSNTSSCSTSNSSIGSSSQSPSKKSKSPKPKDSDSDIVKRLLANLPAKRNSRQIILQTTKKTSKRSNVKGRTPLVASSKVAKAAVMKCRKTLGTAVATRISVTKDNKKAKMSSRLAAGSGASRNEDTPGPIEASSGAALSGTPLSSRNLRSTS</sequence>
<feature type="domain" description="C2H2-type" evidence="2">
    <location>
        <begin position="441"/>
        <end position="462"/>
    </location>
</feature>
<feature type="compositionally biased region" description="Low complexity" evidence="1">
    <location>
        <begin position="813"/>
        <end position="823"/>
    </location>
</feature>
<proteinExistence type="predicted"/>